<dbReference type="GO" id="GO:0008270">
    <property type="term" value="F:zinc ion binding"/>
    <property type="evidence" value="ECO:0007669"/>
    <property type="project" value="UniProtKB-KW"/>
</dbReference>
<dbReference type="PANTHER" id="PTHR45819">
    <property type="entry name" value="CENTAURIN-GAMMA-1A"/>
    <property type="match status" value="1"/>
</dbReference>
<dbReference type="EMBL" id="CAJPEX010000237">
    <property type="protein sequence ID" value="CAG0914494.1"/>
    <property type="molecule type" value="Genomic_DNA"/>
</dbReference>
<evidence type="ECO:0000313" key="2">
    <source>
        <dbReference type="EMBL" id="CAD7274342.1"/>
    </source>
</evidence>
<dbReference type="OrthoDB" id="6136903at2759"/>
<organism evidence="2">
    <name type="scientific">Notodromas monacha</name>
    <dbReference type="NCBI Taxonomy" id="399045"/>
    <lineage>
        <taxon>Eukaryota</taxon>
        <taxon>Metazoa</taxon>
        <taxon>Ecdysozoa</taxon>
        <taxon>Arthropoda</taxon>
        <taxon>Crustacea</taxon>
        <taxon>Oligostraca</taxon>
        <taxon>Ostracoda</taxon>
        <taxon>Podocopa</taxon>
        <taxon>Podocopida</taxon>
        <taxon>Cypridocopina</taxon>
        <taxon>Cypridoidea</taxon>
        <taxon>Cyprididae</taxon>
        <taxon>Notodromas</taxon>
    </lineage>
</organism>
<proteinExistence type="predicted"/>
<dbReference type="PANTHER" id="PTHR45819:SF5">
    <property type="entry name" value="CENTAURIN-GAMMA-1A"/>
    <property type="match status" value="1"/>
</dbReference>
<dbReference type="InterPro" id="IPR001806">
    <property type="entry name" value="Small_GTPase"/>
</dbReference>
<dbReference type="InterPro" id="IPR051282">
    <property type="entry name" value="Arf-GAP_GTPase_ANK_PH"/>
</dbReference>
<evidence type="ECO:0000313" key="3">
    <source>
        <dbReference type="Proteomes" id="UP000678499"/>
    </source>
</evidence>
<dbReference type="Gene3D" id="3.40.50.300">
    <property type="entry name" value="P-loop containing nucleotide triphosphate hydrolases"/>
    <property type="match status" value="2"/>
</dbReference>
<dbReference type="Proteomes" id="UP000678499">
    <property type="component" value="Unassembled WGS sequence"/>
</dbReference>
<dbReference type="GO" id="GO:0003924">
    <property type="term" value="F:GTPase activity"/>
    <property type="evidence" value="ECO:0007669"/>
    <property type="project" value="InterPro"/>
</dbReference>
<keyword evidence="1" id="KW-0479">Metal-binding</keyword>
<dbReference type="GO" id="GO:0005525">
    <property type="term" value="F:GTP binding"/>
    <property type="evidence" value="ECO:0007669"/>
    <property type="project" value="InterPro"/>
</dbReference>
<dbReference type="AlphaFoldDB" id="A0A7R9BI32"/>
<dbReference type="Pfam" id="PF00071">
    <property type="entry name" value="Ras"/>
    <property type="match status" value="1"/>
</dbReference>
<keyword evidence="1" id="KW-0863">Zinc-finger</keyword>
<evidence type="ECO:0000256" key="1">
    <source>
        <dbReference type="ARBA" id="ARBA00022771"/>
    </source>
</evidence>
<keyword evidence="3" id="KW-1185">Reference proteome</keyword>
<name>A0A7R9BI32_9CRUS</name>
<dbReference type="SUPFAM" id="SSF52540">
    <property type="entry name" value="P-loop containing nucleoside triphosphate hydrolases"/>
    <property type="match status" value="1"/>
</dbReference>
<dbReference type="EMBL" id="OA882274">
    <property type="protein sequence ID" value="CAD7274342.1"/>
    <property type="molecule type" value="Genomic_DNA"/>
</dbReference>
<accession>A0A7R9BI32</accession>
<gene>
    <name evidence="2" type="ORF">NMOB1V02_LOCUS2178</name>
</gene>
<keyword evidence="1" id="KW-0862">Zinc</keyword>
<dbReference type="InterPro" id="IPR027417">
    <property type="entry name" value="P-loop_NTPase"/>
</dbReference>
<reference evidence="2" key="1">
    <citation type="submission" date="2020-11" db="EMBL/GenBank/DDBJ databases">
        <authorList>
            <person name="Tran Van P."/>
        </authorList>
    </citation>
    <scope>NUCLEOTIDE SEQUENCE</scope>
</reference>
<sequence length="304" mass="34250">MESCDEIGVMSCGDLTSRGYIAVDFVDILPPSSPLHQGQIILDHSTVDWTVCGLSLNCLGNLCFNDACYFSLFYLPLFRDLKVSCRLVLPFADSFVNSQEWTLSRNVPDLRLGIVGAVSSGKSALVHRYLTGSYMQEESPEGGRFKKEVMLDGTSYLLLIRDEGGPPEMQLLAGNERYDPHCRHRVWLSMAFSRLLSRRTSRLCAVLLTTRDSFRPSHDTDSVASHSFFCFQFSAWVDAIILVFSVENEASFNAIYNYYSKMSHFRNPQEIPIILVGTQGELSQYSRCLQIGTFRRVRSVSLTA</sequence>
<dbReference type="GO" id="GO:0005096">
    <property type="term" value="F:GTPase activator activity"/>
    <property type="evidence" value="ECO:0007669"/>
    <property type="project" value="TreeGrafter"/>
</dbReference>
<protein>
    <submittedName>
        <fullName evidence="2">Uncharacterized protein</fullName>
    </submittedName>
</protein>